<reference evidence="3" key="1">
    <citation type="submission" date="2015-09" db="EMBL/GenBank/DDBJ databases">
        <authorList>
            <consortium name="Pathogen Informatics"/>
        </authorList>
    </citation>
    <scope>NUCLEOTIDE SEQUENCE [LARGE SCALE GENOMIC DNA]</scope>
    <source>
        <strain evidence="3">Lake Konstanz</strain>
    </source>
</reference>
<dbReference type="EMBL" id="CYKH01002220">
    <property type="protein sequence ID" value="CUG94098.1"/>
    <property type="molecule type" value="Genomic_DNA"/>
</dbReference>
<feature type="region of interest" description="Disordered" evidence="1">
    <location>
        <begin position="1"/>
        <end position="32"/>
    </location>
</feature>
<feature type="compositionally biased region" description="Polar residues" evidence="1">
    <location>
        <begin position="206"/>
        <end position="218"/>
    </location>
</feature>
<keyword evidence="3" id="KW-1185">Reference proteome</keyword>
<evidence type="ECO:0000313" key="3">
    <source>
        <dbReference type="Proteomes" id="UP000051952"/>
    </source>
</evidence>
<evidence type="ECO:0000313" key="2">
    <source>
        <dbReference type="EMBL" id="CUG94098.1"/>
    </source>
</evidence>
<dbReference type="Proteomes" id="UP000051952">
    <property type="component" value="Unassembled WGS sequence"/>
</dbReference>
<feature type="region of interest" description="Disordered" evidence="1">
    <location>
        <begin position="47"/>
        <end position="66"/>
    </location>
</feature>
<gene>
    <name evidence="2" type="ORF">BSAL_46485</name>
</gene>
<feature type="region of interest" description="Disordered" evidence="1">
    <location>
        <begin position="154"/>
        <end position="270"/>
    </location>
</feature>
<accession>A0A0S4JUW7</accession>
<evidence type="ECO:0000256" key="1">
    <source>
        <dbReference type="SAM" id="MobiDB-lite"/>
    </source>
</evidence>
<feature type="compositionally biased region" description="Basic and acidic residues" evidence="1">
    <location>
        <begin position="50"/>
        <end position="59"/>
    </location>
</feature>
<feature type="compositionally biased region" description="Polar residues" evidence="1">
    <location>
        <begin position="252"/>
        <end position="269"/>
    </location>
</feature>
<proteinExistence type="predicted"/>
<name>A0A0S4JUW7_BODSA</name>
<dbReference type="VEuPathDB" id="TriTrypDB:BSAL_46485"/>
<dbReference type="AlphaFoldDB" id="A0A0S4JUW7"/>
<organism evidence="2 3">
    <name type="scientific">Bodo saltans</name>
    <name type="common">Flagellated protozoan</name>
    <dbReference type="NCBI Taxonomy" id="75058"/>
    <lineage>
        <taxon>Eukaryota</taxon>
        <taxon>Discoba</taxon>
        <taxon>Euglenozoa</taxon>
        <taxon>Kinetoplastea</taxon>
        <taxon>Metakinetoplastina</taxon>
        <taxon>Eubodonida</taxon>
        <taxon>Bodonidae</taxon>
        <taxon>Bodo</taxon>
    </lineage>
</organism>
<sequence length="330" mass="35599">MSLMVTTSATAARTPASAPRTRSPARDANWNASSSMNAALSFAPVPVRRVARDPPRNPNEKAVSAPHANPVFTKKSATTEKSLIFTPLAAGANSHRVVKTSMHTDPFQAERQTAKPRPMYMSYGSCEHQQPHPAGRCHLQDYERENKGFVSVSGKVSFGGRRHTQGNPSLLKITEEPSPVPPTRSPMRRVVSPVSGMSADFPMRTSVGSSAPQRSPLRQRSPARDKPTLQGVLKPDPQPTPVGLISKPVWLGNSTNEKSPSTSSATRSCAPTAPMTAVSLPNGALDSMVVKQRKHYVSNRIVVTTKAPYHTTTPRQPSAGMKVPIARPYC</sequence>
<protein>
    <submittedName>
        <fullName evidence="2">Uncharacterized protein</fullName>
    </submittedName>
</protein>